<evidence type="ECO:0000313" key="5">
    <source>
        <dbReference type="EMBL" id="ETV68600.1"/>
    </source>
</evidence>
<dbReference type="Pfam" id="PF13359">
    <property type="entry name" value="DDE_Tnp_4"/>
    <property type="match status" value="1"/>
</dbReference>
<proteinExistence type="predicted"/>
<dbReference type="OrthoDB" id="128483at2759"/>
<dbReference type="EMBL" id="KI913183">
    <property type="protein sequence ID" value="ETV68600.1"/>
    <property type="molecule type" value="Genomic_DNA"/>
</dbReference>
<feature type="domain" description="DDE Tnp4" evidence="4">
    <location>
        <begin position="42"/>
        <end position="186"/>
    </location>
</feature>
<sequence length="215" mass="23496">MPINANASLIASKTRPFVIGRISRLPSPPMGRPQERLIDTSSFNLQTDLPGRFAEPKHYFSGKHHLYGYKIEAAVSPDGRCVAMSTADPGSLHDLTIMNSRKHVHLANLGKSASESLVPDHGEQAALHRGSWACLVDMGYIGISHSLRGIHPKRRPAHGSLDASDLERNANVSSDRVIVENFFGRVWCSPSGAYPAPRTRGPSETTLRSSALRLR</sequence>
<gene>
    <name evidence="5" type="ORF">H257_15413</name>
</gene>
<feature type="region of interest" description="Disordered" evidence="3">
    <location>
        <begin position="194"/>
        <end position="215"/>
    </location>
</feature>
<accession>W4FMB6</accession>
<dbReference type="GeneID" id="20817409"/>
<dbReference type="VEuPathDB" id="FungiDB:H257_15413"/>
<keyword evidence="2" id="KW-0479">Metal-binding</keyword>
<evidence type="ECO:0000256" key="2">
    <source>
        <dbReference type="ARBA" id="ARBA00022723"/>
    </source>
</evidence>
<protein>
    <recommendedName>
        <fullName evidence="4">DDE Tnp4 domain-containing protein</fullName>
    </recommendedName>
</protein>
<organism evidence="5">
    <name type="scientific">Aphanomyces astaci</name>
    <name type="common">Crayfish plague agent</name>
    <dbReference type="NCBI Taxonomy" id="112090"/>
    <lineage>
        <taxon>Eukaryota</taxon>
        <taxon>Sar</taxon>
        <taxon>Stramenopiles</taxon>
        <taxon>Oomycota</taxon>
        <taxon>Saprolegniomycetes</taxon>
        <taxon>Saprolegniales</taxon>
        <taxon>Verrucalvaceae</taxon>
        <taxon>Aphanomyces</taxon>
    </lineage>
</organism>
<dbReference type="RefSeq" id="XP_009841825.1">
    <property type="nucleotide sequence ID" value="XM_009843523.1"/>
</dbReference>
<comment type="cofactor">
    <cofactor evidence="1">
        <name>a divalent metal cation</name>
        <dbReference type="ChEBI" id="CHEBI:60240"/>
    </cofactor>
</comment>
<dbReference type="InterPro" id="IPR027806">
    <property type="entry name" value="HARBI1_dom"/>
</dbReference>
<dbReference type="GO" id="GO:0046872">
    <property type="term" value="F:metal ion binding"/>
    <property type="evidence" value="ECO:0007669"/>
    <property type="project" value="UniProtKB-KW"/>
</dbReference>
<evidence type="ECO:0000256" key="3">
    <source>
        <dbReference type="SAM" id="MobiDB-lite"/>
    </source>
</evidence>
<evidence type="ECO:0000259" key="4">
    <source>
        <dbReference type="Pfam" id="PF13359"/>
    </source>
</evidence>
<name>W4FMB6_APHAT</name>
<dbReference type="AlphaFoldDB" id="W4FMB6"/>
<reference evidence="5" key="1">
    <citation type="submission" date="2013-12" db="EMBL/GenBank/DDBJ databases">
        <title>The Genome Sequence of Aphanomyces astaci APO3.</title>
        <authorList>
            <consortium name="The Broad Institute Genomics Platform"/>
            <person name="Russ C."/>
            <person name="Tyler B."/>
            <person name="van West P."/>
            <person name="Dieguez-Uribeondo J."/>
            <person name="Young S.K."/>
            <person name="Zeng Q."/>
            <person name="Gargeya S."/>
            <person name="Fitzgerald M."/>
            <person name="Abouelleil A."/>
            <person name="Alvarado L."/>
            <person name="Chapman S.B."/>
            <person name="Gainer-Dewar J."/>
            <person name="Goldberg J."/>
            <person name="Griggs A."/>
            <person name="Gujja S."/>
            <person name="Hansen M."/>
            <person name="Howarth C."/>
            <person name="Imamovic A."/>
            <person name="Ireland A."/>
            <person name="Larimer J."/>
            <person name="McCowan C."/>
            <person name="Murphy C."/>
            <person name="Pearson M."/>
            <person name="Poon T.W."/>
            <person name="Priest M."/>
            <person name="Roberts A."/>
            <person name="Saif S."/>
            <person name="Shea T."/>
            <person name="Sykes S."/>
            <person name="Wortman J."/>
            <person name="Nusbaum C."/>
            <person name="Birren B."/>
        </authorList>
    </citation>
    <scope>NUCLEOTIDE SEQUENCE [LARGE SCALE GENOMIC DNA]</scope>
    <source>
        <strain evidence="5">APO3</strain>
    </source>
</reference>
<evidence type="ECO:0000256" key="1">
    <source>
        <dbReference type="ARBA" id="ARBA00001968"/>
    </source>
</evidence>